<dbReference type="PANTHER" id="PTHR11069">
    <property type="entry name" value="GLUCOSYLCERAMIDASE"/>
    <property type="match status" value="1"/>
</dbReference>
<dbReference type="PANTHER" id="PTHR11069:SF23">
    <property type="entry name" value="LYSOSOMAL ACID GLUCOSYLCERAMIDASE"/>
    <property type="match status" value="1"/>
</dbReference>
<dbReference type="InterPro" id="IPR017853">
    <property type="entry name" value="GH"/>
</dbReference>
<evidence type="ECO:0000313" key="9">
    <source>
        <dbReference type="Proteomes" id="UP000050816"/>
    </source>
</evidence>
<feature type="domain" description="Glycosyl hydrolase family 30 beta sandwich" evidence="7">
    <location>
        <begin position="443"/>
        <end position="508"/>
    </location>
</feature>
<dbReference type="PATRIC" id="fig|1423760.3.peg.590"/>
<evidence type="ECO:0000259" key="6">
    <source>
        <dbReference type="Pfam" id="PF02055"/>
    </source>
</evidence>
<dbReference type="InterPro" id="IPR033453">
    <property type="entry name" value="Glyco_hydro_30_TIM-barrel"/>
</dbReference>
<dbReference type="InterPro" id="IPR001139">
    <property type="entry name" value="Glyco_hydro_30"/>
</dbReference>
<proteinExistence type="inferred from homology"/>
<dbReference type="GO" id="GO:0016020">
    <property type="term" value="C:membrane"/>
    <property type="evidence" value="ECO:0007669"/>
    <property type="project" value="GOC"/>
</dbReference>
<dbReference type="InterPro" id="IPR033452">
    <property type="entry name" value="GH30_C"/>
</dbReference>
<comment type="similarity">
    <text evidence="1 4">Belongs to the glycosyl hydrolase 30 family.</text>
</comment>
<feature type="region of interest" description="Disordered" evidence="5">
    <location>
        <begin position="512"/>
        <end position="546"/>
    </location>
</feature>
<keyword evidence="4" id="KW-0326">Glycosidase</keyword>
<keyword evidence="3 4" id="KW-0378">Hydrolase</keyword>
<organism evidence="8 9">
    <name type="scientific">Limosilactobacillus ingluviei DSM 15946</name>
    <dbReference type="NCBI Taxonomy" id="1423760"/>
    <lineage>
        <taxon>Bacteria</taxon>
        <taxon>Bacillati</taxon>
        <taxon>Bacillota</taxon>
        <taxon>Bacilli</taxon>
        <taxon>Lactobacillales</taxon>
        <taxon>Lactobacillaceae</taxon>
        <taxon>Limosilactobacillus</taxon>
    </lineage>
</organism>
<evidence type="ECO:0000313" key="8">
    <source>
        <dbReference type="EMBL" id="KRL88012.1"/>
    </source>
</evidence>
<keyword evidence="2" id="KW-0732">Signal</keyword>
<evidence type="ECO:0000256" key="1">
    <source>
        <dbReference type="ARBA" id="ARBA00005382"/>
    </source>
</evidence>
<dbReference type="SUPFAM" id="SSF51445">
    <property type="entry name" value="(Trans)glycosidases"/>
    <property type="match status" value="1"/>
</dbReference>
<evidence type="ECO:0000256" key="4">
    <source>
        <dbReference type="RuleBase" id="RU361188"/>
    </source>
</evidence>
<protein>
    <submittedName>
        <fullName evidence="8">Glucan endo-1,6-beta-glucosidase</fullName>
    </submittedName>
</protein>
<dbReference type="Gene3D" id="3.20.20.80">
    <property type="entry name" value="Glycosidases"/>
    <property type="match status" value="2"/>
</dbReference>
<dbReference type="Gene3D" id="2.60.40.1180">
    <property type="entry name" value="Golgi alpha-mannosidase II"/>
    <property type="match status" value="1"/>
</dbReference>
<feature type="domain" description="Glycosyl hydrolase family 30 TIM-barrel" evidence="6">
    <location>
        <begin position="136"/>
        <end position="267"/>
    </location>
</feature>
<evidence type="ECO:0000256" key="3">
    <source>
        <dbReference type="ARBA" id="ARBA00022801"/>
    </source>
</evidence>
<dbReference type="Proteomes" id="UP000050816">
    <property type="component" value="Unassembled WGS sequence"/>
</dbReference>
<dbReference type="AlphaFoldDB" id="A0A0R1U419"/>
<evidence type="ECO:0000256" key="5">
    <source>
        <dbReference type="SAM" id="MobiDB-lite"/>
    </source>
</evidence>
<dbReference type="GO" id="GO:0004348">
    <property type="term" value="F:glucosylceramidase activity"/>
    <property type="evidence" value="ECO:0007669"/>
    <property type="project" value="InterPro"/>
</dbReference>
<feature type="compositionally biased region" description="Basic and acidic residues" evidence="5">
    <location>
        <begin position="105"/>
        <end position="125"/>
    </location>
</feature>
<dbReference type="Pfam" id="PF02055">
    <property type="entry name" value="Glyco_hydro_30"/>
    <property type="match status" value="1"/>
</dbReference>
<dbReference type="EMBL" id="AZFK01000083">
    <property type="protein sequence ID" value="KRL88012.1"/>
    <property type="molecule type" value="Genomic_DNA"/>
</dbReference>
<reference evidence="8 9" key="1">
    <citation type="journal article" date="2015" name="Genome Announc.">
        <title>Expanding the biotechnology potential of lactobacilli through comparative genomics of 213 strains and associated genera.</title>
        <authorList>
            <person name="Sun Z."/>
            <person name="Harris H.M."/>
            <person name="McCann A."/>
            <person name="Guo C."/>
            <person name="Argimon S."/>
            <person name="Zhang W."/>
            <person name="Yang X."/>
            <person name="Jeffery I.B."/>
            <person name="Cooney J.C."/>
            <person name="Kagawa T.F."/>
            <person name="Liu W."/>
            <person name="Song Y."/>
            <person name="Salvetti E."/>
            <person name="Wrobel A."/>
            <person name="Rasinkangas P."/>
            <person name="Parkhill J."/>
            <person name="Rea M.C."/>
            <person name="O'Sullivan O."/>
            <person name="Ritari J."/>
            <person name="Douillard F.P."/>
            <person name="Paul Ross R."/>
            <person name="Yang R."/>
            <person name="Briner A.E."/>
            <person name="Felis G.E."/>
            <person name="de Vos W.M."/>
            <person name="Barrangou R."/>
            <person name="Klaenhammer T.R."/>
            <person name="Caufield P.W."/>
            <person name="Cui Y."/>
            <person name="Zhang H."/>
            <person name="O'Toole P.W."/>
        </authorList>
    </citation>
    <scope>NUCLEOTIDE SEQUENCE [LARGE SCALE GENOMIC DNA]</scope>
    <source>
        <strain evidence="8 9">DSM 15946</strain>
    </source>
</reference>
<accession>A0A0R1U419</accession>
<evidence type="ECO:0000256" key="2">
    <source>
        <dbReference type="ARBA" id="ARBA00022729"/>
    </source>
</evidence>
<dbReference type="InterPro" id="IPR013780">
    <property type="entry name" value="Glyco_hydro_b"/>
</dbReference>
<feature type="compositionally biased region" description="Basic and acidic residues" evidence="5">
    <location>
        <begin position="536"/>
        <end position="546"/>
    </location>
</feature>
<evidence type="ECO:0000259" key="7">
    <source>
        <dbReference type="Pfam" id="PF17189"/>
    </source>
</evidence>
<comment type="caution">
    <text evidence="8">The sequence shown here is derived from an EMBL/GenBank/DDBJ whole genome shotgun (WGS) entry which is preliminary data.</text>
</comment>
<name>A0A0R1U419_9LACO</name>
<dbReference type="Pfam" id="PF17189">
    <property type="entry name" value="Glyco_hydro_30C"/>
    <property type="match status" value="1"/>
</dbReference>
<dbReference type="PRINTS" id="PR00843">
    <property type="entry name" value="GLHYDRLASE30"/>
</dbReference>
<gene>
    <name evidence="8" type="ORF">FC43_GL000568</name>
</gene>
<dbReference type="GO" id="GO:0006680">
    <property type="term" value="P:glucosylceramide catabolic process"/>
    <property type="evidence" value="ECO:0007669"/>
    <property type="project" value="TreeGrafter"/>
</dbReference>
<sequence length="546" mass="61166">MINMTFKNELWTATSGDLRQKRTVLPTPEISQEPGLGAQIVIDPADRKQAWLGVGAAITDATASLIWKQTPEQRHALLSELFSPEEGGFSLIRIPLGSCDFGSGEQRRDDEYGRTNYEQRMDESKASSSESLTPEEYENQFYSYDDVPYGQHDSALEKFSIGEGTPGAANATKDLRYIVPVVQEILKINPAVKVLASPWSAPAWMKTTGKMAMGGRMRFGEFTGNGFSDLDRFEGVYAQYFVRYLSAYRKYGIPIYGLTIQNEPSNAAAWPAMIWDFKELAHFGYRYLRPALDKAFPETKLYFWDGSLNLDAEKMLDTLSLKEARAFDGFAFHVYEGPYENLLKFKRFNPDWELSMTERRCMMEDTVEDASHIMMGLIGNWLVRQGVSSIFLWNLALDERGLPNIAGSTGRRGVVTIDHSSGKVQRNLEYYMLRNFGQDIVPGSIVVGSTTYTQNGYSGGLGSVAFMAPDGSIAAQLYNPTDEELRATVKINGVTGWQSVTVPAYGTVSLHKTNGKLNQSHPRKDEQFKLNPYPMNHKDDMAPGKE</sequence>
<feature type="region of interest" description="Disordered" evidence="5">
    <location>
        <begin position="102"/>
        <end position="134"/>
    </location>
</feature>